<accession>A0A382I5U9</accession>
<keyword evidence="3" id="KW-0375">Hydrogen ion transport</keyword>
<evidence type="ECO:0008006" key="8">
    <source>
        <dbReference type="Google" id="ProtNLM"/>
    </source>
</evidence>
<evidence type="ECO:0000313" key="7">
    <source>
        <dbReference type="EMBL" id="SVB94918.1"/>
    </source>
</evidence>
<reference evidence="7" key="1">
    <citation type="submission" date="2018-05" db="EMBL/GenBank/DDBJ databases">
        <authorList>
            <person name="Lanie J.A."/>
            <person name="Ng W.-L."/>
            <person name="Kazmierczak K.M."/>
            <person name="Andrzejewski T.M."/>
            <person name="Davidsen T.M."/>
            <person name="Wayne K.J."/>
            <person name="Tettelin H."/>
            <person name="Glass J.I."/>
            <person name="Rusch D."/>
            <person name="Podicherti R."/>
            <person name="Tsui H.-C.T."/>
            <person name="Winkler M.E."/>
        </authorList>
    </citation>
    <scope>NUCLEOTIDE SEQUENCE</scope>
</reference>
<dbReference type="SUPFAM" id="SSF47928">
    <property type="entry name" value="N-terminal domain of the delta subunit of the F1F0-ATP synthase"/>
    <property type="match status" value="1"/>
</dbReference>
<dbReference type="InterPro" id="IPR026015">
    <property type="entry name" value="ATP_synth_OSCP/delta_N_sf"/>
</dbReference>
<evidence type="ECO:0000256" key="5">
    <source>
        <dbReference type="ARBA" id="ARBA00023136"/>
    </source>
</evidence>
<dbReference type="AlphaFoldDB" id="A0A382I5U9"/>
<name>A0A382I5U9_9ZZZZ</name>
<keyword evidence="6" id="KW-0066">ATP synthesis</keyword>
<dbReference type="EMBL" id="UINC01065349">
    <property type="protein sequence ID" value="SVB94918.1"/>
    <property type="molecule type" value="Genomic_DNA"/>
</dbReference>
<keyword evidence="2" id="KW-0813">Transport</keyword>
<dbReference type="PRINTS" id="PR00125">
    <property type="entry name" value="ATPASEDELTA"/>
</dbReference>
<evidence type="ECO:0000256" key="6">
    <source>
        <dbReference type="ARBA" id="ARBA00023310"/>
    </source>
</evidence>
<dbReference type="Gene3D" id="1.10.520.20">
    <property type="entry name" value="N-terminal domain of the delta subunit of the F1F0-ATP synthase"/>
    <property type="match status" value="1"/>
</dbReference>
<gene>
    <name evidence="7" type="ORF">METZ01_LOCUS247772</name>
</gene>
<evidence type="ECO:0000256" key="3">
    <source>
        <dbReference type="ARBA" id="ARBA00022781"/>
    </source>
</evidence>
<comment type="subcellular location">
    <subcellularLocation>
        <location evidence="1">Membrane</location>
    </subcellularLocation>
</comment>
<dbReference type="InterPro" id="IPR000711">
    <property type="entry name" value="ATPase_OSCP/dsu"/>
</dbReference>
<dbReference type="NCBIfam" id="NF004402">
    <property type="entry name" value="PRK05758.2-2"/>
    <property type="match status" value="1"/>
</dbReference>
<proteinExistence type="inferred from homology"/>
<dbReference type="PANTHER" id="PTHR11910">
    <property type="entry name" value="ATP SYNTHASE DELTA CHAIN"/>
    <property type="match status" value="1"/>
</dbReference>
<evidence type="ECO:0000256" key="4">
    <source>
        <dbReference type="ARBA" id="ARBA00023065"/>
    </source>
</evidence>
<dbReference type="GO" id="GO:0016020">
    <property type="term" value="C:membrane"/>
    <property type="evidence" value="ECO:0007669"/>
    <property type="project" value="UniProtKB-SubCell"/>
</dbReference>
<dbReference type="NCBIfam" id="TIGR01145">
    <property type="entry name" value="ATP_synt_delta"/>
    <property type="match status" value="1"/>
</dbReference>
<dbReference type="HAMAP" id="MF_01416">
    <property type="entry name" value="ATP_synth_delta_bact"/>
    <property type="match status" value="1"/>
</dbReference>
<dbReference type="PROSITE" id="PS00389">
    <property type="entry name" value="ATPASE_DELTA"/>
    <property type="match status" value="1"/>
</dbReference>
<dbReference type="GO" id="GO:0046933">
    <property type="term" value="F:proton-transporting ATP synthase activity, rotational mechanism"/>
    <property type="evidence" value="ECO:0007669"/>
    <property type="project" value="InterPro"/>
</dbReference>
<sequence length="181" mass="19506">MAGRALPSAKRYAEAAFDIAQATGTTQEWEEQLSMLSQASGVPEFVSMMQAPEINPEERSKTLESVIPSLSDGARNLLMLIAKRGAVKVLPQVYSRFQELSDAAQGVARVQVTSAIELTDTDQRRITEQLATSLGKEVLITTTVKPELLGGLVIRVGDRVIDGSAQQRLQALNGTLARGIV</sequence>
<dbReference type="InterPro" id="IPR020781">
    <property type="entry name" value="ATPase_OSCP/d_CS"/>
</dbReference>
<protein>
    <recommendedName>
        <fullName evidence="8">ATP synthase subunit delta</fullName>
    </recommendedName>
</protein>
<keyword evidence="4" id="KW-0406">Ion transport</keyword>
<evidence type="ECO:0000256" key="1">
    <source>
        <dbReference type="ARBA" id="ARBA00004370"/>
    </source>
</evidence>
<organism evidence="7">
    <name type="scientific">marine metagenome</name>
    <dbReference type="NCBI Taxonomy" id="408172"/>
    <lineage>
        <taxon>unclassified sequences</taxon>
        <taxon>metagenomes</taxon>
        <taxon>ecological metagenomes</taxon>
    </lineage>
</organism>
<keyword evidence="5" id="KW-0472">Membrane</keyword>
<evidence type="ECO:0000256" key="2">
    <source>
        <dbReference type="ARBA" id="ARBA00022448"/>
    </source>
</evidence>
<dbReference type="Pfam" id="PF00213">
    <property type="entry name" value="OSCP"/>
    <property type="match status" value="1"/>
</dbReference>